<reference evidence="1 2" key="1">
    <citation type="submission" date="2024-10" db="EMBL/GenBank/DDBJ databases">
        <title>The Natural Products Discovery Center: Release of the First 8490 Sequenced Strains for Exploring Actinobacteria Biosynthetic Diversity.</title>
        <authorList>
            <person name="Kalkreuter E."/>
            <person name="Kautsar S.A."/>
            <person name="Yang D."/>
            <person name="Bader C.D."/>
            <person name="Teijaro C.N."/>
            <person name="Fluegel L."/>
            <person name="Davis C.M."/>
            <person name="Simpson J.R."/>
            <person name="Lauterbach L."/>
            <person name="Steele A.D."/>
            <person name="Gui C."/>
            <person name="Meng S."/>
            <person name="Li G."/>
            <person name="Viehrig K."/>
            <person name="Ye F."/>
            <person name="Su P."/>
            <person name="Kiefer A.F."/>
            <person name="Nichols A."/>
            <person name="Cepeda A.J."/>
            <person name="Yan W."/>
            <person name="Fan B."/>
            <person name="Jiang Y."/>
            <person name="Adhikari A."/>
            <person name="Zheng C.-J."/>
            <person name="Schuster L."/>
            <person name="Cowan T.M."/>
            <person name="Smanski M.J."/>
            <person name="Chevrette M.G."/>
            <person name="De Carvalho L.P.S."/>
            <person name="Shen B."/>
        </authorList>
    </citation>
    <scope>NUCLEOTIDE SEQUENCE [LARGE SCALE GENOMIC DNA]</scope>
    <source>
        <strain evidence="1 2">NPDC087689</strain>
    </source>
</reference>
<evidence type="ECO:0000313" key="1">
    <source>
        <dbReference type="EMBL" id="MFJ2285950.1"/>
    </source>
</evidence>
<evidence type="ECO:0000313" key="2">
    <source>
        <dbReference type="Proteomes" id="UP001617296"/>
    </source>
</evidence>
<name>A0ABW8DFI0_9PSED</name>
<comment type="caution">
    <text evidence="1">The sequence shown here is derived from an EMBL/GenBank/DDBJ whole genome shotgun (WGS) entry which is preliminary data.</text>
</comment>
<sequence>MKRYVDRNSVILKKIIFLILFNSLSSAVYAQGEILGCAYSGFDAYSLGALTPGQDMNVTVTGNCTVALDVPYGASLTYIQFNNINNGPKLTLTHMDSGRRISEQSGPNPGGPCIPSSCIPLKTGAPASFSVLIAGRAPDVTGQYMTNVKLGIGSINTGQTYAQTLRDIYVSYSVTKPACKVLTAKEINISFGTINSSDFARTRQYANTLLECAEPTQVTASLTPVQQAVSGMTGVSATTLNGLLMATTWADANAQVIFGYPRSMSFKKGINTVSLGFQPVLQSSVSPTGNFSSQYTLNIVYL</sequence>
<dbReference type="RefSeq" id="WP_401230437.1">
    <property type="nucleotide sequence ID" value="NZ_JBIUVY010000005.1"/>
</dbReference>
<keyword evidence="2" id="KW-1185">Reference proteome</keyword>
<proteinExistence type="predicted"/>
<gene>
    <name evidence="1" type="ORF">ACIOUF_06190</name>
</gene>
<accession>A0ABW8DFI0</accession>
<dbReference type="InterPro" id="IPR036937">
    <property type="entry name" value="Adhesion_dom_fimbrial_sf"/>
</dbReference>
<dbReference type="Proteomes" id="UP001617296">
    <property type="component" value="Unassembled WGS sequence"/>
</dbReference>
<dbReference type="Gene3D" id="2.60.40.1090">
    <property type="entry name" value="Fimbrial-type adhesion domain"/>
    <property type="match status" value="1"/>
</dbReference>
<organism evidence="1 2">
    <name type="scientific">Pseudomonas iridis</name>
    <dbReference type="NCBI Taxonomy" id="2710587"/>
    <lineage>
        <taxon>Bacteria</taxon>
        <taxon>Pseudomonadati</taxon>
        <taxon>Pseudomonadota</taxon>
        <taxon>Gammaproteobacteria</taxon>
        <taxon>Pseudomonadales</taxon>
        <taxon>Pseudomonadaceae</taxon>
        <taxon>Pseudomonas</taxon>
    </lineage>
</organism>
<dbReference type="EMBL" id="JBIUVY010000005">
    <property type="protein sequence ID" value="MFJ2285950.1"/>
    <property type="molecule type" value="Genomic_DNA"/>
</dbReference>
<protein>
    <submittedName>
        <fullName evidence="1">Fimbrial protein</fullName>
    </submittedName>
</protein>